<dbReference type="PROSITE" id="PS51462">
    <property type="entry name" value="NUDIX"/>
    <property type="match status" value="1"/>
</dbReference>
<dbReference type="AlphaFoldDB" id="A0ABD6EJM6"/>
<dbReference type="Proteomes" id="UP001608902">
    <property type="component" value="Unassembled WGS sequence"/>
</dbReference>
<dbReference type="InterPro" id="IPR015797">
    <property type="entry name" value="NUDIX_hydrolase-like_dom_sf"/>
</dbReference>
<reference evidence="3 4" key="1">
    <citation type="submission" date="2024-08" db="EMBL/GenBank/DDBJ databases">
        <title>Gnathostoma spinigerum genome.</title>
        <authorList>
            <person name="Gonzalez-Bertolin B."/>
            <person name="Monzon S."/>
            <person name="Zaballos A."/>
            <person name="Jimenez P."/>
            <person name="Dekumyoy P."/>
            <person name="Varona S."/>
            <person name="Cuesta I."/>
            <person name="Sumanam S."/>
            <person name="Adisakwattana P."/>
            <person name="Gasser R.B."/>
            <person name="Hernandez-Gonzalez A."/>
            <person name="Young N.D."/>
            <person name="Perteguer M.J."/>
        </authorList>
    </citation>
    <scope>NUCLEOTIDE SEQUENCE [LARGE SCALE GENOMIC DNA]</scope>
    <source>
        <strain evidence="3">AL3</strain>
        <tissue evidence="3">Liver</tissue>
    </source>
</reference>
<dbReference type="SUPFAM" id="SSF55811">
    <property type="entry name" value="Nudix"/>
    <property type="match status" value="1"/>
</dbReference>
<protein>
    <recommendedName>
        <fullName evidence="1">39S ribosomal protein L46, mitochondrial</fullName>
    </recommendedName>
</protein>
<evidence type="ECO:0000259" key="2">
    <source>
        <dbReference type="PROSITE" id="PS51462"/>
    </source>
</evidence>
<dbReference type="PANTHER" id="PTHR13124:SF12">
    <property type="entry name" value="LARGE RIBOSOMAL SUBUNIT PROTEIN ML46"/>
    <property type="match status" value="1"/>
</dbReference>
<gene>
    <name evidence="3" type="ORF">AB6A40_005063</name>
</gene>
<dbReference type="InterPro" id="IPR000086">
    <property type="entry name" value="NUDIX_hydrolase_dom"/>
</dbReference>
<dbReference type="EMBL" id="JBGFUD010003111">
    <property type="protein sequence ID" value="MFH4978354.1"/>
    <property type="molecule type" value="Genomic_DNA"/>
</dbReference>
<dbReference type="InterPro" id="IPR021757">
    <property type="entry name" value="Ribosomal_mL46_N"/>
</dbReference>
<feature type="domain" description="Nudix hydrolase" evidence="2">
    <location>
        <begin position="138"/>
        <end position="283"/>
    </location>
</feature>
<accession>A0ABD6EJM6</accession>
<dbReference type="PANTHER" id="PTHR13124">
    <property type="entry name" value="39S RIBOSOMAL PROTEIN L46, MITOCHONDRIAL PRECURSOR-RELATED"/>
    <property type="match status" value="1"/>
</dbReference>
<proteinExistence type="predicted"/>
<dbReference type="Pfam" id="PF11788">
    <property type="entry name" value="MRP-L46"/>
    <property type="match status" value="1"/>
</dbReference>
<keyword evidence="4" id="KW-1185">Reference proteome</keyword>
<name>A0ABD6EJM6_9BILA</name>
<evidence type="ECO:0000256" key="1">
    <source>
        <dbReference type="ARBA" id="ARBA00035534"/>
    </source>
</evidence>
<sequence length="285" mass="32886">MLKTLCFGFPRFQSSFRCSTVANTSENSGTTTWDIMVAVALQRFPVIAPQLTDVEKNYLITLKKVEEENSLKNNFELRHAKDEILLRKRADLEAQGKELSELDEEIGITASLQHDEWLKKAEAVKKEYLSKTVAEEQNLDLPVTSLERKLHKKLYLLTQQTFHRCDGYKSPWIFPQTMHRPGETLRQTAERCMGEIVVRPMRVAFSSNAPFSMIGYRYPKGLKRDQTTGATGAKVFFYSALIDPNSDFSVNEKEVCSYKWLDIEELQQFIRSRRYRNAISPLLLS</sequence>
<evidence type="ECO:0000313" key="4">
    <source>
        <dbReference type="Proteomes" id="UP001608902"/>
    </source>
</evidence>
<dbReference type="Pfam" id="PF00293">
    <property type="entry name" value="NUDIX"/>
    <property type="match status" value="1"/>
</dbReference>
<dbReference type="Gene3D" id="3.90.79.10">
    <property type="entry name" value="Nucleoside Triphosphate Pyrophosphohydrolase"/>
    <property type="match status" value="1"/>
</dbReference>
<comment type="caution">
    <text evidence="3">The sequence shown here is derived from an EMBL/GenBank/DDBJ whole genome shotgun (WGS) entry which is preliminary data.</text>
</comment>
<evidence type="ECO:0000313" key="3">
    <source>
        <dbReference type="EMBL" id="MFH4978354.1"/>
    </source>
</evidence>
<organism evidence="3 4">
    <name type="scientific">Gnathostoma spinigerum</name>
    <dbReference type="NCBI Taxonomy" id="75299"/>
    <lineage>
        <taxon>Eukaryota</taxon>
        <taxon>Metazoa</taxon>
        <taxon>Ecdysozoa</taxon>
        <taxon>Nematoda</taxon>
        <taxon>Chromadorea</taxon>
        <taxon>Rhabditida</taxon>
        <taxon>Spirurina</taxon>
        <taxon>Gnathostomatomorpha</taxon>
        <taxon>Gnathostomatoidea</taxon>
        <taxon>Gnathostomatidae</taxon>
        <taxon>Gnathostoma</taxon>
    </lineage>
</organism>
<dbReference type="InterPro" id="IPR040008">
    <property type="entry name" value="Ribosomal_mL46"/>
</dbReference>